<dbReference type="PANTHER" id="PTHR43415">
    <property type="entry name" value="SPERMIDINE N(1)-ACETYLTRANSFERASE"/>
    <property type="match status" value="1"/>
</dbReference>
<protein>
    <submittedName>
        <fullName evidence="2">GNAT family protein</fullName>
    </submittedName>
</protein>
<dbReference type="PANTHER" id="PTHR43415:SF5">
    <property type="entry name" value="ACETYLTRANSFERASE"/>
    <property type="match status" value="1"/>
</dbReference>
<comment type="caution">
    <text evidence="2">The sequence shown here is derived from an EMBL/GenBank/DDBJ whole genome shotgun (WGS) entry which is preliminary data.</text>
</comment>
<organism evidence="2 3">
    <name type="scientific">Nonomuraea longicatena</name>
    <dbReference type="NCBI Taxonomy" id="83682"/>
    <lineage>
        <taxon>Bacteria</taxon>
        <taxon>Bacillati</taxon>
        <taxon>Actinomycetota</taxon>
        <taxon>Actinomycetes</taxon>
        <taxon>Streptosporangiales</taxon>
        <taxon>Streptosporangiaceae</taxon>
        <taxon>Nonomuraea</taxon>
    </lineage>
</organism>
<gene>
    <name evidence="2" type="ORF">GCM10009560_26240</name>
</gene>
<evidence type="ECO:0000259" key="1">
    <source>
        <dbReference type="PROSITE" id="PS51186"/>
    </source>
</evidence>
<dbReference type="InterPro" id="IPR016181">
    <property type="entry name" value="Acyl_CoA_acyltransferase"/>
</dbReference>
<dbReference type="PROSITE" id="PS51186">
    <property type="entry name" value="GNAT"/>
    <property type="match status" value="1"/>
</dbReference>
<feature type="domain" description="N-acetyltransferase" evidence="1">
    <location>
        <begin position="2"/>
        <end position="160"/>
    </location>
</feature>
<dbReference type="InterPro" id="IPR000182">
    <property type="entry name" value="GNAT_dom"/>
</dbReference>
<dbReference type="RefSeq" id="WP_343950091.1">
    <property type="nucleotide sequence ID" value="NZ_BAAAHQ010000011.1"/>
</dbReference>
<keyword evidence="3" id="KW-1185">Reference proteome</keyword>
<dbReference type="Gene3D" id="3.40.630.30">
    <property type="match status" value="1"/>
</dbReference>
<dbReference type="SUPFAM" id="SSF55729">
    <property type="entry name" value="Acyl-CoA N-acyltransferases (Nat)"/>
    <property type="match status" value="1"/>
</dbReference>
<sequence length="165" mass="18221">MIRIRAFEPADAPRVASWIDDERALYTWSGNSGFTLPGLADQLTAFYAADPTRRGHTALTPSGAVVGHFMLRDLPDRETVRLGFVLISPETRGQGYGEAMLRAAVRTAFADPSAQRVSLGVYPHNQGALRLYERLGFATTGTEEKIVEVDGAWWSSYQMTLGRQE</sequence>
<dbReference type="Proteomes" id="UP001501578">
    <property type="component" value="Unassembled WGS sequence"/>
</dbReference>
<dbReference type="EMBL" id="BAAAHQ010000011">
    <property type="protein sequence ID" value="GAA0925058.1"/>
    <property type="molecule type" value="Genomic_DNA"/>
</dbReference>
<proteinExistence type="predicted"/>
<reference evidence="3" key="1">
    <citation type="journal article" date="2019" name="Int. J. Syst. Evol. Microbiol.">
        <title>The Global Catalogue of Microorganisms (GCM) 10K type strain sequencing project: providing services to taxonomists for standard genome sequencing and annotation.</title>
        <authorList>
            <consortium name="The Broad Institute Genomics Platform"/>
            <consortium name="The Broad Institute Genome Sequencing Center for Infectious Disease"/>
            <person name="Wu L."/>
            <person name="Ma J."/>
        </authorList>
    </citation>
    <scope>NUCLEOTIDE SEQUENCE [LARGE SCALE GENOMIC DNA]</scope>
    <source>
        <strain evidence="3">JCM 11136</strain>
    </source>
</reference>
<evidence type="ECO:0000313" key="2">
    <source>
        <dbReference type="EMBL" id="GAA0925058.1"/>
    </source>
</evidence>
<dbReference type="CDD" id="cd04301">
    <property type="entry name" value="NAT_SF"/>
    <property type="match status" value="1"/>
</dbReference>
<dbReference type="Pfam" id="PF13302">
    <property type="entry name" value="Acetyltransf_3"/>
    <property type="match status" value="1"/>
</dbReference>
<evidence type="ECO:0000313" key="3">
    <source>
        <dbReference type="Proteomes" id="UP001501578"/>
    </source>
</evidence>
<accession>A0ABP3ZSS0</accession>
<name>A0ABP3ZSS0_9ACTN</name>